<evidence type="ECO:0000256" key="1">
    <source>
        <dbReference type="SAM" id="Phobius"/>
    </source>
</evidence>
<organism evidence="2 3">
    <name type="scientific">Nematocida ausubeli (strain ATCC PRA-371 / ERTm2)</name>
    <name type="common">Nematode killer fungus</name>
    <dbReference type="NCBI Taxonomy" id="1913371"/>
    <lineage>
        <taxon>Eukaryota</taxon>
        <taxon>Fungi</taxon>
        <taxon>Fungi incertae sedis</taxon>
        <taxon>Microsporidia</taxon>
        <taxon>Nematocida</taxon>
    </lineage>
</organism>
<evidence type="ECO:0000313" key="3">
    <source>
        <dbReference type="Proteomes" id="UP000054524"/>
    </source>
</evidence>
<keyword evidence="3" id="KW-1185">Reference proteome</keyword>
<sequence>MQSLEGFFGFFKKHSYACKYSLVHGVSSAHPQSSAAFWVSSGDILDFLVNKIFYYYRLKLFCFMEIYIIIDDYIDDMRILRIFLYFMLILWVLMVFFGTLTILK</sequence>
<keyword evidence="1" id="KW-0812">Transmembrane</keyword>
<evidence type="ECO:0000313" key="2">
    <source>
        <dbReference type="EMBL" id="KFG27393.1"/>
    </source>
</evidence>
<feature type="transmembrane region" description="Helical" evidence="1">
    <location>
        <begin position="52"/>
        <end position="70"/>
    </location>
</feature>
<gene>
    <name evidence="2" type="ORF">NESG_00471</name>
</gene>
<keyword evidence="1" id="KW-1133">Transmembrane helix</keyword>
<name>A0A086J5H5_NEMA1</name>
<accession>A0A086J5H5</accession>
<dbReference type="AlphaFoldDB" id="A0A086J5H5"/>
<comment type="caution">
    <text evidence="2">The sequence shown here is derived from an EMBL/GenBank/DDBJ whole genome shotgun (WGS) entry which is preliminary data.</text>
</comment>
<keyword evidence="1" id="KW-0472">Membrane</keyword>
<dbReference type="HOGENOM" id="CLU_2250792_0_0_1"/>
<dbReference type="Proteomes" id="UP000054524">
    <property type="component" value="Unassembled WGS sequence"/>
</dbReference>
<feature type="transmembrane region" description="Helical" evidence="1">
    <location>
        <begin position="82"/>
        <end position="103"/>
    </location>
</feature>
<dbReference type="EMBL" id="AKIJ01000001">
    <property type="protein sequence ID" value="KFG27393.1"/>
    <property type="molecule type" value="Genomic_DNA"/>
</dbReference>
<protein>
    <submittedName>
        <fullName evidence="2">Uncharacterized protein</fullName>
    </submittedName>
</protein>
<dbReference type="GeneID" id="77675444"/>
<reference evidence="2 3" key="1">
    <citation type="journal article" date="2014" name="Genome Announc.">
        <title>Genome Sequence of the Microsporidian Species Nematocida sp1 Strain ERTm6 (ATCC PRA-372).</title>
        <authorList>
            <person name="Bakowski M.A."/>
            <person name="Priest M."/>
            <person name="Young S."/>
            <person name="Cuomo C.A."/>
            <person name="Troemel E.R."/>
        </authorList>
    </citation>
    <scope>NUCLEOTIDE SEQUENCE [LARGE SCALE GENOMIC DNA]</scope>
    <source>
        <strain evidence="2 3">ERTm6</strain>
    </source>
</reference>
<dbReference type="RefSeq" id="XP_052905948.1">
    <property type="nucleotide sequence ID" value="XM_053048123.1"/>
</dbReference>
<proteinExistence type="predicted"/>